<dbReference type="EMBL" id="CATQJL010000112">
    <property type="protein sequence ID" value="CAJ0596145.1"/>
    <property type="molecule type" value="Genomic_DNA"/>
</dbReference>
<accession>A0AA36GQ59</accession>
<comment type="caution">
    <text evidence="1">The sequence shown here is derived from an EMBL/GenBank/DDBJ whole genome shotgun (WGS) entry which is preliminary data.</text>
</comment>
<keyword evidence="2" id="KW-1185">Reference proteome</keyword>
<organism evidence="1 2">
    <name type="scientific">Cylicocyclus nassatus</name>
    <name type="common">Nematode worm</name>
    <dbReference type="NCBI Taxonomy" id="53992"/>
    <lineage>
        <taxon>Eukaryota</taxon>
        <taxon>Metazoa</taxon>
        <taxon>Ecdysozoa</taxon>
        <taxon>Nematoda</taxon>
        <taxon>Chromadorea</taxon>
        <taxon>Rhabditida</taxon>
        <taxon>Rhabditina</taxon>
        <taxon>Rhabditomorpha</taxon>
        <taxon>Strongyloidea</taxon>
        <taxon>Strongylidae</taxon>
        <taxon>Cylicocyclus</taxon>
    </lineage>
</organism>
<evidence type="ECO:0000313" key="1">
    <source>
        <dbReference type="EMBL" id="CAJ0596145.1"/>
    </source>
</evidence>
<gene>
    <name evidence="1" type="ORF">CYNAS_LOCUS8128</name>
</gene>
<dbReference type="AlphaFoldDB" id="A0AA36GQ59"/>
<evidence type="ECO:0000313" key="2">
    <source>
        <dbReference type="Proteomes" id="UP001176961"/>
    </source>
</evidence>
<dbReference type="Proteomes" id="UP001176961">
    <property type="component" value="Unassembled WGS sequence"/>
</dbReference>
<sequence>MYFQSDTKSDQDGKPKRKVSVYSKDTYNRVETVTLTNDKPNADQKVFQNNEKLSPIVNPQTHDVHTVVGNKVIDGKYVHTEKQEEQAAKELYKEKVEPIKQ</sequence>
<reference evidence="1" key="1">
    <citation type="submission" date="2023-07" db="EMBL/GenBank/DDBJ databases">
        <authorList>
            <consortium name="CYATHOMIX"/>
        </authorList>
    </citation>
    <scope>NUCLEOTIDE SEQUENCE</scope>
    <source>
        <strain evidence="1">N/A</strain>
    </source>
</reference>
<proteinExistence type="predicted"/>
<protein>
    <submittedName>
        <fullName evidence="1">Uncharacterized protein</fullName>
    </submittedName>
</protein>
<name>A0AA36GQ59_CYLNA</name>